<feature type="transmembrane region" description="Helical" evidence="6">
    <location>
        <begin position="217"/>
        <end position="237"/>
    </location>
</feature>
<evidence type="ECO:0000256" key="6">
    <source>
        <dbReference type="SAM" id="Phobius"/>
    </source>
</evidence>
<keyword evidence="3 6" id="KW-0812">Transmembrane</keyword>
<feature type="transmembrane region" description="Helical" evidence="6">
    <location>
        <begin position="330"/>
        <end position="347"/>
    </location>
</feature>
<dbReference type="AlphaFoldDB" id="A0AAJ0B4Q4"/>
<name>A0AAJ0B4Q4_9PEZI</name>
<evidence type="ECO:0000256" key="5">
    <source>
        <dbReference type="ARBA" id="ARBA00023136"/>
    </source>
</evidence>
<feature type="transmembrane region" description="Helical" evidence="6">
    <location>
        <begin position="354"/>
        <end position="373"/>
    </location>
</feature>
<feature type="transmembrane region" description="Helical" evidence="6">
    <location>
        <begin position="184"/>
        <end position="205"/>
    </location>
</feature>
<dbReference type="Gene3D" id="1.20.1250.20">
    <property type="entry name" value="MFS general substrate transporter like domains"/>
    <property type="match status" value="2"/>
</dbReference>
<evidence type="ECO:0000256" key="1">
    <source>
        <dbReference type="ARBA" id="ARBA00004141"/>
    </source>
</evidence>
<feature type="transmembrane region" description="Helical" evidence="6">
    <location>
        <begin position="413"/>
        <end position="434"/>
    </location>
</feature>
<dbReference type="PANTHER" id="PTHR43791:SF47">
    <property type="entry name" value="MAJOR FACILITATOR SUPERFAMILY (MFS) PROFILE DOMAIN-CONTAINING PROTEIN-RELATED"/>
    <property type="match status" value="1"/>
</dbReference>
<organism evidence="8 9">
    <name type="scientific">Echria macrotheca</name>
    <dbReference type="NCBI Taxonomy" id="438768"/>
    <lineage>
        <taxon>Eukaryota</taxon>
        <taxon>Fungi</taxon>
        <taxon>Dikarya</taxon>
        <taxon>Ascomycota</taxon>
        <taxon>Pezizomycotina</taxon>
        <taxon>Sordariomycetes</taxon>
        <taxon>Sordariomycetidae</taxon>
        <taxon>Sordariales</taxon>
        <taxon>Schizotheciaceae</taxon>
        <taxon>Echria</taxon>
    </lineage>
</organism>
<feature type="transmembrane region" description="Helical" evidence="6">
    <location>
        <begin position="122"/>
        <end position="140"/>
    </location>
</feature>
<dbReference type="EMBL" id="MU839861">
    <property type="protein sequence ID" value="KAK1749346.1"/>
    <property type="molecule type" value="Genomic_DNA"/>
</dbReference>
<evidence type="ECO:0000313" key="8">
    <source>
        <dbReference type="EMBL" id="KAK1749346.1"/>
    </source>
</evidence>
<keyword evidence="5 6" id="KW-0472">Membrane</keyword>
<dbReference type="FunFam" id="1.20.1250.20:FF:000511">
    <property type="entry name" value="MFS general substrate transporter"/>
    <property type="match status" value="1"/>
</dbReference>
<feature type="transmembrane region" description="Helical" evidence="6">
    <location>
        <begin position="379"/>
        <end position="401"/>
    </location>
</feature>
<dbReference type="Proteomes" id="UP001239445">
    <property type="component" value="Unassembled WGS sequence"/>
</dbReference>
<keyword evidence="4 6" id="KW-1133">Transmembrane helix</keyword>
<dbReference type="SUPFAM" id="SSF103473">
    <property type="entry name" value="MFS general substrate transporter"/>
    <property type="match status" value="1"/>
</dbReference>
<proteinExistence type="predicted"/>
<sequence>MASHLPEKEAQVSDNGEAEVGRIKSDGALSSPAADDFGFTEAEQKKIISRLDYRLVLTVGAMYCVSLMDRTNLGAANIAGMQDDLGLKVGTRYSVISLVFFVTYIVFQPPSTVLVRKIGPRIHLATITFLWGCLMIGMGFVKDWQVMAGMRVILGVLEAGFFPSCVYLLSTWYTRFEVGVRNSIFYMVGCVASAFAGILAFGIMHMGGLGGLGGWRWIFIIQGLITVVVAGLGYWLLIDFPDSKRKIWNFLDAREREWICARVHADRGDVQTPPFSLKEYLRVGRDWKVWAYGMIFFNTTTTTYALAFFLPLILNTSMGFDIGTSQCLIAPPYVLAGIVMYGTSWVADKYRIRGPIIIFNMILVLIGLPIMGFHSNSAVRYFGVFLVTAGANSNVPAAMSYQANNIRGQWKRAFCSATFVSLGGIGGIAGSLVFRSQDAATGYHPGLYACITTSLLNLVIVSALTLDFYIQNKKADRGEKELEADEEGYQPGFRYTY</sequence>
<dbReference type="GO" id="GO:0016020">
    <property type="term" value="C:membrane"/>
    <property type="evidence" value="ECO:0007669"/>
    <property type="project" value="UniProtKB-SubCell"/>
</dbReference>
<dbReference type="FunFam" id="1.20.1250.20:FF:000409">
    <property type="entry name" value="MFS general substrate transporter"/>
    <property type="match status" value="1"/>
</dbReference>
<feature type="transmembrane region" description="Helical" evidence="6">
    <location>
        <begin position="446"/>
        <end position="470"/>
    </location>
</feature>
<comment type="caution">
    <text evidence="8">The sequence shown here is derived from an EMBL/GenBank/DDBJ whole genome shotgun (WGS) entry which is preliminary data.</text>
</comment>
<evidence type="ECO:0000256" key="3">
    <source>
        <dbReference type="ARBA" id="ARBA00022692"/>
    </source>
</evidence>
<keyword evidence="2" id="KW-0813">Transport</keyword>
<evidence type="ECO:0000259" key="7">
    <source>
        <dbReference type="PROSITE" id="PS50850"/>
    </source>
</evidence>
<protein>
    <submittedName>
        <fullName evidence="8">Major facilitator superfamily domain-containing protein</fullName>
    </submittedName>
</protein>
<dbReference type="InterPro" id="IPR011701">
    <property type="entry name" value="MFS"/>
</dbReference>
<feature type="transmembrane region" description="Helical" evidence="6">
    <location>
        <begin position="152"/>
        <end position="172"/>
    </location>
</feature>
<dbReference type="GO" id="GO:0022857">
    <property type="term" value="F:transmembrane transporter activity"/>
    <property type="evidence" value="ECO:0007669"/>
    <property type="project" value="InterPro"/>
</dbReference>
<dbReference type="InterPro" id="IPR020846">
    <property type="entry name" value="MFS_dom"/>
</dbReference>
<feature type="transmembrane region" description="Helical" evidence="6">
    <location>
        <begin position="289"/>
        <end position="310"/>
    </location>
</feature>
<keyword evidence="9" id="KW-1185">Reference proteome</keyword>
<accession>A0AAJ0B4Q4</accession>
<evidence type="ECO:0000256" key="4">
    <source>
        <dbReference type="ARBA" id="ARBA00022989"/>
    </source>
</evidence>
<dbReference type="Pfam" id="PF07690">
    <property type="entry name" value="MFS_1"/>
    <property type="match status" value="1"/>
</dbReference>
<dbReference type="PROSITE" id="PS50850">
    <property type="entry name" value="MFS"/>
    <property type="match status" value="1"/>
</dbReference>
<reference evidence="8" key="1">
    <citation type="submission" date="2023-06" db="EMBL/GenBank/DDBJ databases">
        <title>Genome-scale phylogeny and comparative genomics of the fungal order Sordariales.</title>
        <authorList>
            <consortium name="Lawrence Berkeley National Laboratory"/>
            <person name="Hensen N."/>
            <person name="Bonometti L."/>
            <person name="Westerberg I."/>
            <person name="Brannstrom I.O."/>
            <person name="Guillou S."/>
            <person name="Cros-Aarteil S."/>
            <person name="Calhoun S."/>
            <person name="Haridas S."/>
            <person name="Kuo A."/>
            <person name="Mondo S."/>
            <person name="Pangilinan J."/>
            <person name="Riley R."/>
            <person name="Labutti K."/>
            <person name="Andreopoulos B."/>
            <person name="Lipzen A."/>
            <person name="Chen C."/>
            <person name="Yanf M."/>
            <person name="Daum C."/>
            <person name="Ng V."/>
            <person name="Clum A."/>
            <person name="Steindorff A."/>
            <person name="Ohm R."/>
            <person name="Martin F."/>
            <person name="Silar P."/>
            <person name="Natvig D."/>
            <person name="Lalanne C."/>
            <person name="Gautier V."/>
            <person name="Ament-Velasquez S.L."/>
            <person name="Kruys A."/>
            <person name="Hutchinson M.I."/>
            <person name="Powell A.J."/>
            <person name="Barry K."/>
            <person name="Miller A.N."/>
            <person name="Grigoriev I.V."/>
            <person name="Debuchy R."/>
            <person name="Gladieux P."/>
            <person name="Thoren M.H."/>
            <person name="Johannesson H."/>
        </authorList>
    </citation>
    <scope>NUCLEOTIDE SEQUENCE</scope>
    <source>
        <strain evidence="8">PSN4</strain>
    </source>
</reference>
<comment type="subcellular location">
    <subcellularLocation>
        <location evidence="1">Membrane</location>
        <topology evidence="1">Multi-pass membrane protein</topology>
    </subcellularLocation>
</comment>
<feature type="transmembrane region" description="Helical" evidence="6">
    <location>
        <begin position="93"/>
        <end position="115"/>
    </location>
</feature>
<feature type="domain" description="Major facilitator superfamily (MFS) profile" evidence="7">
    <location>
        <begin position="55"/>
        <end position="474"/>
    </location>
</feature>
<dbReference type="PANTHER" id="PTHR43791">
    <property type="entry name" value="PERMEASE-RELATED"/>
    <property type="match status" value="1"/>
</dbReference>
<evidence type="ECO:0000256" key="2">
    <source>
        <dbReference type="ARBA" id="ARBA00022448"/>
    </source>
</evidence>
<evidence type="ECO:0000313" key="9">
    <source>
        <dbReference type="Proteomes" id="UP001239445"/>
    </source>
</evidence>
<dbReference type="InterPro" id="IPR036259">
    <property type="entry name" value="MFS_trans_sf"/>
</dbReference>
<gene>
    <name evidence="8" type="ORF">QBC47DRAFT_152790</name>
</gene>